<protein>
    <submittedName>
        <fullName evidence="2">Putative heavy metal-associated domain, HMA</fullName>
    </submittedName>
</protein>
<dbReference type="AlphaFoldDB" id="A0A6A4NUX7"/>
<dbReference type="PANTHER" id="PTHR47005">
    <property type="entry name" value="HEAVY METAL TRANSPORT/DETOXIFICATION SUPERFAMILY PROTEIN"/>
    <property type="match status" value="1"/>
</dbReference>
<gene>
    <name evidence="2" type="ORF">Lalb_Chr20g0119511</name>
</gene>
<name>A0A6A4NUX7_LUPAL</name>
<dbReference type="InterPro" id="IPR036163">
    <property type="entry name" value="HMA_dom_sf"/>
</dbReference>
<dbReference type="GO" id="GO:0046872">
    <property type="term" value="F:metal ion binding"/>
    <property type="evidence" value="ECO:0007669"/>
    <property type="project" value="InterPro"/>
</dbReference>
<dbReference type="Proteomes" id="UP000447434">
    <property type="component" value="Chromosome 20"/>
</dbReference>
<evidence type="ECO:0000256" key="1">
    <source>
        <dbReference type="SAM" id="MobiDB-lite"/>
    </source>
</evidence>
<proteinExistence type="predicted"/>
<feature type="region of interest" description="Disordered" evidence="1">
    <location>
        <begin position="79"/>
        <end position="147"/>
    </location>
</feature>
<dbReference type="PANTHER" id="PTHR47005:SF5">
    <property type="entry name" value="HEAVY METAL TRANSPORT_DETOXIFICATION SUPERFAMILY PROTEIN"/>
    <property type="match status" value="1"/>
</dbReference>
<evidence type="ECO:0000313" key="2">
    <source>
        <dbReference type="EMBL" id="KAE9591534.1"/>
    </source>
</evidence>
<accession>A0A6A4NUX7</accession>
<reference evidence="3" key="1">
    <citation type="journal article" date="2020" name="Nat. Commun.">
        <title>Genome sequence of the cluster root forming white lupin.</title>
        <authorList>
            <person name="Hufnagel B."/>
            <person name="Marques A."/>
            <person name="Soriano A."/>
            <person name="Marques L."/>
            <person name="Divol F."/>
            <person name="Doumas P."/>
            <person name="Sallet E."/>
            <person name="Mancinotti D."/>
            <person name="Carrere S."/>
            <person name="Marande W."/>
            <person name="Arribat S."/>
            <person name="Keller J."/>
            <person name="Huneau C."/>
            <person name="Blein T."/>
            <person name="Aime D."/>
            <person name="Laguerre M."/>
            <person name="Taylor J."/>
            <person name="Schubert V."/>
            <person name="Nelson M."/>
            <person name="Geu-Flores F."/>
            <person name="Crespi M."/>
            <person name="Gallardo-Guerrero K."/>
            <person name="Delaux P.-M."/>
            <person name="Salse J."/>
            <person name="Berges H."/>
            <person name="Guyot R."/>
            <person name="Gouzy J."/>
            <person name="Peret B."/>
        </authorList>
    </citation>
    <scope>NUCLEOTIDE SEQUENCE [LARGE SCALE GENOMIC DNA]</scope>
    <source>
        <strain evidence="3">cv. Amiga</strain>
    </source>
</reference>
<organism evidence="2 3">
    <name type="scientific">Lupinus albus</name>
    <name type="common">White lupine</name>
    <name type="synonym">Lupinus termis</name>
    <dbReference type="NCBI Taxonomy" id="3870"/>
    <lineage>
        <taxon>Eukaryota</taxon>
        <taxon>Viridiplantae</taxon>
        <taxon>Streptophyta</taxon>
        <taxon>Embryophyta</taxon>
        <taxon>Tracheophyta</taxon>
        <taxon>Spermatophyta</taxon>
        <taxon>Magnoliopsida</taxon>
        <taxon>eudicotyledons</taxon>
        <taxon>Gunneridae</taxon>
        <taxon>Pentapetalae</taxon>
        <taxon>rosids</taxon>
        <taxon>fabids</taxon>
        <taxon>Fabales</taxon>
        <taxon>Fabaceae</taxon>
        <taxon>Papilionoideae</taxon>
        <taxon>50 kb inversion clade</taxon>
        <taxon>genistoids sensu lato</taxon>
        <taxon>core genistoids</taxon>
        <taxon>Genisteae</taxon>
        <taxon>Lupinus</taxon>
    </lineage>
</organism>
<feature type="compositionally biased region" description="Basic and acidic residues" evidence="1">
    <location>
        <begin position="79"/>
        <end position="139"/>
    </location>
</feature>
<keyword evidence="3" id="KW-1185">Reference proteome</keyword>
<dbReference type="SUPFAM" id="SSF55008">
    <property type="entry name" value="HMA, heavy metal-associated domain"/>
    <property type="match status" value="1"/>
</dbReference>
<dbReference type="OrthoDB" id="785270at2759"/>
<dbReference type="EMBL" id="WOCE01000020">
    <property type="protein sequence ID" value="KAE9591534.1"/>
    <property type="molecule type" value="Genomic_DNA"/>
</dbReference>
<dbReference type="Gene3D" id="3.30.70.100">
    <property type="match status" value="1"/>
</dbReference>
<comment type="caution">
    <text evidence="2">The sequence shown here is derived from an EMBL/GenBank/DDBJ whole genome shotgun (WGS) entry which is preliminary data.</text>
</comment>
<sequence>MAEKVTIMKLKVDLECEKCFKKVKKLLSKYPQIRDQKFEEKQNIVIITVICCSPEKIRDKLCYKGGGSIKSIEIVELSKPKPPEPEKKKEVRFVEPEKKKEDEKPKPKPVEPEKKKDAEKPKPDTPKKDVDKLNEKPVEPKPVTNPAPVPNIFYPIPANPQVGMCCVPDYDGRPIGPYVNERRPIGPYVNEYDGYYGRPIYDSYGSGRPYYGSCCDKYFSEDNTQGCTIM</sequence>
<evidence type="ECO:0000313" key="3">
    <source>
        <dbReference type="Proteomes" id="UP000447434"/>
    </source>
</evidence>